<dbReference type="Pfam" id="PF00293">
    <property type="entry name" value="NUDIX"/>
    <property type="match status" value="1"/>
</dbReference>
<gene>
    <name evidence="4" type="ORF">OB955_08855</name>
    <name evidence="3" type="ORF">OB960_15935</name>
</gene>
<dbReference type="InterPro" id="IPR020476">
    <property type="entry name" value="Nudix_hydrolase"/>
</dbReference>
<dbReference type="Gene3D" id="3.90.79.10">
    <property type="entry name" value="Nucleoside Triphosphate Pyrophosphohydrolase"/>
    <property type="match status" value="1"/>
</dbReference>
<comment type="caution">
    <text evidence="3">The sequence shown here is derived from an EMBL/GenBank/DDBJ whole genome shotgun (WGS) entry which is preliminary data.</text>
</comment>
<proteinExistence type="predicted"/>
<dbReference type="PROSITE" id="PS51462">
    <property type="entry name" value="NUDIX"/>
    <property type="match status" value="1"/>
</dbReference>
<dbReference type="GO" id="GO:0016787">
    <property type="term" value="F:hydrolase activity"/>
    <property type="evidence" value="ECO:0007669"/>
    <property type="project" value="UniProtKB-KW"/>
</dbReference>
<keyword evidence="5" id="KW-1185">Reference proteome</keyword>
<dbReference type="PROSITE" id="PS00893">
    <property type="entry name" value="NUDIX_BOX"/>
    <property type="match status" value="1"/>
</dbReference>
<dbReference type="EMBL" id="JAOPKA010000011">
    <property type="protein sequence ID" value="MCU4742878.1"/>
    <property type="molecule type" value="Genomic_DNA"/>
</dbReference>
<reference evidence="3 5" key="1">
    <citation type="submission" date="2022-09" db="EMBL/GenBank/DDBJ databases">
        <title>Enrichment on poylsaccharides allowed isolation of novel metabolic and taxonomic groups of Haloarchaea.</title>
        <authorList>
            <person name="Sorokin D.Y."/>
            <person name="Elcheninov A.G."/>
            <person name="Khizhniak T.V."/>
            <person name="Kolganova T.V."/>
            <person name="Kublanov I.V."/>
        </authorList>
    </citation>
    <scope>NUCLEOTIDE SEQUENCE</scope>
    <source>
        <strain evidence="4 5">AArc-m2/3/4</strain>
        <strain evidence="3">AArc-xg1-1</strain>
    </source>
</reference>
<dbReference type="RefSeq" id="WP_338004688.1">
    <property type="nucleotide sequence ID" value="NZ_JAOPKA010000011.1"/>
</dbReference>
<dbReference type="EMBL" id="JAOPKB010000004">
    <property type="protein sequence ID" value="MCU4972849.1"/>
    <property type="molecule type" value="Genomic_DNA"/>
</dbReference>
<sequence>MSQQQVTYVQKACAYITRASGELLVFEGPEFDGLQIPKGTIEDGETPREAVFREIVEESGLGAVGETQHLASDIWTRRESPPRRYVRHFFHTTVHEPRDQWTHTVTGDGEETGAEFEFSWIDNPSTREREFALALDDYVHLIDTMPSAGEGSSVSHS</sequence>
<evidence type="ECO:0000259" key="2">
    <source>
        <dbReference type="PROSITE" id="PS51462"/>
    </source>
</evidence>
<evidence type="ECO:0000313" key="6">
    <source>
        <dbReference type="Proteomes" id="UP001321018"/>
    </source>
</evidence>
<dbReference type="InterPro" id="IPR000086">
    <property type="entry name" value="NUDIX_hydrolase_dom"/>
</dbReference>
<dbReference type="InterPro" id="IPR020084">
    <property type="entry name" value="NUDIX_hydrolase_CS"/>
</dbReference>
<organism evidence="3 6">
    <name type="scientific">Natronoglomus mannanivorans</name>
    <dbReference type="NCBI Taxonomy" id="2979990"/>
    <lineage>
        <taxon>Archaea</taxon>
        <taxon>Methanobacteriati</taxon>
        <taxon>Methanobacteriota</taxon>
        <taxon>Stenosarchaea group</taxon>
        <taxon>Halobacteria</taxon>
        <taxon>Halobacteriales</taxon>
        <taxon>Natrialbaceae</taxon>
        <taxon>Natronoglomus</taxon>
    </lineage>
</organism>
<evidence type="ECO:0000256" key="1">
    <source>
        <dbReference type="ARBA" id="ARBA00022801"/>
    </source>
</evidence>
<dbReference type="CDD" id="cd04663">
    <property type="entry name" value="NUDIX_Hydrolase"/>
    <property type="match status" value="1"/>
</dbReference>
<keyword evidence="1" id="KW-0378">Hydrolase</keyword>
<dbReference type="PRINTS" id="PR00502">
    <property type="entry name" value="NUDIXFAMILY"/>
</dbReference>
<dbReference type="InterPro" id="IPR015797">
    <property type="entry name" value="NUDIX_hydrolase-like_dom_sf"/>
</dbReference>
<protein>
    <submittedName>
        <fullName evidence="3">NUDIX domain-containing protein</fullName>
    </submittedName>
</protein>
<evidence type="ECO:0000313" key="3">
    <source>
        <dbReference type="EMBL" id="MCU4742878.1"/>
    </source>
</evidence>
<accession>A0AAP2Z1I9</accession>
<dbReference type="AlphaFoldDB" id="A0AAP2Z1I9"/>
<feature type="domain" description="Nudix hydrolase" evidence="2">
    <location>
        <begin position="7"/>
        <end position="141"/>
    </location>
</feature>
<evidence type="ECO:0000313" key="4">
    <source>
        <dbReference type="EMBL" id="MCU4972849.1"/>
    </source>
</evidence>
<name>A0AAP2Z1I9_9EURY</name>
<dbReference type="Proteomes" id="UP001320972">
    <property type="component" value="Unassembled WGS sequence"/>
</dbReference>
<dbReference type="SUPFAM" id="SSF55811">
    <property type="entry name" value="Nudix"/>
    <property type="match status" value="1"/>
</dbReference>
<dbReference type="Proteomes" id="UP001321018">
    <property type="component" value="Unassembled WGS sequence"/>
</dbReference>
<evidence type="ECO:0000313" key="5">
    <source>
        <dbReference type="Proteomes" id="UP001320972"/>
    </source>
</evidence>